<dbReference type="AlphaFoldDB" id="U7DAS5"/>
<reference evidence="1 2" key="1">
    <citation type="journal article" date="2013" name="Environ. Microbiol.">
        <title>Genome analysis of Chitinivibrio alkaliphilus gen. nov., sp. nov., a novel extremely haloalkaliphilic anaerobic chitinolytic bacterium from the candidate phylum Termite Group 3.</title>
        <authorList>
            <person name="Sorokin D.Y."/>
            <person name="Gumerov V.M."/>
            <person name="Rakitin A.L."/>
            <person name="Beletsky A.V."/>
            <person name="Damste J.S."/>
            <person name="Muyzer G."/>
            <person name="Mardanov A.V."/>
            <person name="Ravin N.V."/>
        </authorList>
    </citation>
    <scope>NUCLEOTIDE SEQUENCE [LARGE SCALE GENOMIC DNA]</scope>
    <source>
        <strain evidence="1 2">ACht1</strain>
    </source>
</reference>
<dbReference type="RefSeq" id="WP_022635845.1">
    <property type="nucleotide sequence ID" value="NZ_ASJR01000002.1"/>
</dbReference>
<evidence type="ECO:0000313" key="2">
    <source>
        <dbReference type="Proteomes" id="UP000017148"/>
    </source>
</evidence>
<keyword evidence="2" id="KW-1185">Reference proteome</keyword>
<accession>U7DAS5</accession>
<dbReference type="STRING" id="1313304.CALK_0299"/>
<dbReference type="eggNOG" id="ENOG5034B51">
    <property type="taxonomic scope" value="Bacteria"/>
</dbReference>
<organism evidence="1 2">
    <name type="scientific">Chitinivibrio alkaliphilus ACht1</name>
    <dbReference type="NCBI Taxonomy" id="1313304"/>
    <lineage>
        <taxon>Bacteria</taxon>
        <taxon>Pseudomonadati</taxon>
        <taxon>Fibrobacterota</taxon>
        <taxon>Chitinivibrionia</taxon>
        <taxon>Chitinivibrionales</taxon>
        <taxon>Chitinivibrionaceae</taxon>
        <taxon>Chitinivibrio</taxon>
    </lineage>
</organism>
<sequence length="181" mass="21277">MRRLYLLVTVLFLSSCMRYMTHERQEARVEHIDISQTLLVAEQMMQSTDRRNSLVFWVIKDQELTAEEAARIGELYFTYKDNIETSFDQWHFTWAIANMYRLGDSAVQHELSYAYADALQWAQDLGRRGKRATRDTTIYMGDAHSGGRLFARRHIVAPGNDSYLQSAEEYFRREGIPYTKE</sequence>
<evidence type="ECO:0008006" key="3">
    <source>
        <dbReference type="Google" id="ProtNLM"/>
    </source>
</evidence>
<gene>
    <name evidence="1" type="ORF">CALK_0299</name>
</gene>
<protein>
    <recommendedName>
        <fullName evidence="3">Lipoprotein</fullName>
    </recommendedName>
</protein>
<dbReference type="PROSITE" id="PS51257">
    <property type="entry name" value="PROKAR_LIPOPROTEIN"/>
    <property type="match status" value="1"/>
</dbReference>
<evidence type="ECO:0000313" key="1">
    <source>
        <dbReference type="EMBL" id="ERP39132.1"/>
    </source>
</evidence>
<comment type="caution">
    <text evidence="1">The sequence shown here is derived from an EMBL/GenBank/DDBJ whole genome shotgun (WGS) entry which is preliminary data.</text>
</comment>
<dbReference type="EMBL" id="ASJR01000002">
    <property type="protein sequence ID" value="ERP39132.1"/>
    <property type="molecule type" value="Genomic_DNA"/>
</dbReference>
<dbReference type="Proteomes" id="UP000017148">
    <property type="component" value="Unassembled WGS sequence"/>
</dbReference>
<proteinExistence type="predicted"/>
<name>U7DAS5_9BACT</name>